<keyword evidence="3" id="KW-1185">Reference proteome</keyword>
<accession>M5RKP0</accession>
<dbReference type="AlphaFoldDB" id="M5RKP0"/>
<evidence type="ECO:0000313" key="2">
    <source>
        <dbReference type="EMBL" id="EMI19888.1"/>
    </source>
</evidence>
<evidence type="ECO:0000256" key="1">
    <source>
        <dbReference type="SAM" id="MobiDB-lite"/>
    </source>
</evidence>
<name>M5RKP0_9BACT</name>
<gene>
    <name evidence="2" type="ORF">RMSM_03196</name>
</gene>
<feature type="region of interest" description="Disordered" evidence="1">
    <location>
        <begin position="232"/>
        <end position="254"/>
    </location>
</feature>
<proteinExistence type="predicted"/>
<dbReference type="EMBL" id="ANOG01000464">
    <property type="protein sequence ID" value="EMI19888.1"/>
    <property type="molecule type" value="Genomic_DNA"/>
</dbReference>
<feature type="compositionally biased region" description="Basic and acidic residues" evidence="1">
    <location>
        <begin position="241"/>
        <end position="254"/>
    </location>
</feature>
<evidence type="ECO:0000313" key="3">
    <source>
        <dbReference type="Proteomes" id="UP000011991"/>
    </source>
</evidence>
<feature type="non-terminal residue" evidence="2">
    <location>
        <position position="254"/>
    </location>
</feature>
<organism evidence="2 3">
    <name type="scientific">Rhodopirellula maiorica SM1</name>
    <dbReference type="NCBI Taxonomy" id="1265738"/>
    <lineage>
        <taxon>Bacteria</taxon>
        <taxon>Pseudomonadati</taxon>
        <taxon>Planctomycetota</taxon>
        <taxon>Planctomycetia</taxon>
        <taxon>Pirellulales</taxon>
        <taxon>Pirellulaceae</taxon>
        <taxon>Novipirellula</taxon>
    </lineage>
</organism>
<protein>
    <submittedName>
        <fullName evidence="2">Uncharacterized protein</fullName>
    </submittedName>
</protein>
<sequence>MLGPFNMLFHQLLVAATIASTMITPSVSPSRPRTARLSRGPAWTDFRSLATSEEAKNLAKESLEGKKRIAVVAISESQNTQDSPSDLSVFATLVREGMRFSDQLVLVDTATTDRLFADANTVDAARSVAEQHNIDLIVCCQWRSPSEIKLVLSKDDSPLETKVISLPDADSSIIAAAISARTDVMKSFDAFPDNLRNAIELAPNGSLSSIKLWCRGTQQLRRVVTIEDPEQRKRNLPSNLSDRRSSHCRFTRSD</sequence>
<dbReference type="Proteomes" id="UP000011991">
    <property type="component" value="Unassembled WGS sequence"/>
</dbReference>
<reference evidence="2 3" key="1">
    <citation type="journal article" date="2013" name="Mar. Genomics">
        <title>Expression of sulfatases in Rhodopirellula baltica and the diversity of sulfatases in the genus Rhodopirellula.</title>
        <authorList>
            <person name="Wegner C.E."/>
            <person name="Richter-Heitmann T."/>
            <person name="Klindworth A."/>
            <person name="Klockow C."/>
            <person name="Richter M."/>
            <person name="Achstetter T."/>
            <person name="Glockner F.O."/>
            <person name="Harder J."/>
        </authorList>
    </citation>
    <scope>NUCLEOTIDE SEQUENCE [LARGE SCALE GENOMIC DNA]</scope>
    <source>
        <strain evidence="2 3">SM1</strain>
    </source>
</reference>
<comment type="caution">
    <text evidence="2">The sequence shown here is derived from an EMBL/GenBank/DDBJ whole genome shotgun (WGS) entry which is preliminary data.</text>
</comment>